<dbReference type="InterPro" id="IPR036955">
    <property type="entry name" value="AP2/ERF_dom_sf"/>
</dbReference>
<keyword evidence="3" id="KW-0238">DNA-binding</keyword>
<organism evidence="9 10">
    <name type="scientific">Dovyalis caffra</name>
    <dbReference type="NCBI Taxonomy" id="77055"/>
    <lineage>
        <taxon>Eukaryota</taxon>
        <taxon>Viridiplantae</taxon>
        <taxon>Streptophyta</taxon>
        <taxon>Embryophyta</taxon>
        <taxon>Tracheophyta</taxon>
        <taxon>Spermatophyta</taxon>
        <taxon>Magnoliopsida</taxon>
        <taxon>eudicotyledons</taxon>
        <taxon>Gunneridae</taxon>
        <taxon>Pentapetalae</taxon>
        <taxon>rosids</taxon>
        <taxon>fabids</taxon>
        <taxon>Malpighiales</taxon>
        <taxon>Salicaceae</taxon>
        <taxon>Flacourtieae</taxon>
        <taxon>Dovyalis</taxon>
    </lineage>
</organism>
<dbReference type="FunFam" id="3.30.730.10:FF:000005">
    <property type="entry name" value="ethylene-responsive transcription factor RAP2-11"/>
    <property type="match status" value="1"/>
</dbReference>
<feature type="domain" description="AP2/ERF" evidence="8">
    <location>
        <begin position="53"/>
        <end position="110"/>
    </location>
</feature>
<comment type="caution">
    <text evidence="9">The sequence shown here is derived from an EMBL/GenBank/DDBJ whole genome shotgun (WGS) entry which is preliminary data.</text>
</comment>
<evidence type="ECO:0000256" key="2">
    <source>
        <dbReference type="ARBA" id="ARBA00023015"/>
    </source>
</evidence>
<dbReference type="CDD" id="cd00018">
    <property type="entry name" value="AP2"/>
    <property type="match status" value="1"/>
</dbReference>
<comment type="subcellular location">
    <subcellularLocation>
        <location evidence="1">Nucleus</location>
    </subcellularLocation>
</comment>
<evidence type="ECO:0000256" key="4">
    <source>
        <dbReference type="ARBA" id="ARBA00023163"/>
    </source>
</evidence>
<evidence type="ECO:0000256" key="1">
    <source>
        <dbReference type="ARBA" id="ARBA00004123"/>
    </source>
</evidence>
<proteinExistence type="inferred from homology"/>
<dbReference type="Pfam" id="PF00847">
    <property type="entry name" value="AP2"/>
    <property type="match status" value="1"/>
</dbReference>
<evidence type="ECO:0000256" key="3">
    <source>
        <dbReference type="ARBA" id="ARBA00023125"/>
    </source>
</evidence>
<dbReference type="GO" id="GO:0003677">
    <property type="term" value="F:DNA binding"/>
    <property type="evidence" value="ECO:0007669"/>
    <property type="project" value="UniProtKB-KW"/>
</dbReference>
<dbReference type="SMART" id="SM00380">
    <property type="entry name" value="AP2"/>
    <property type="match status" value="1"/>
</dbReference>
<accession>A0AAV1QN76</accession>
<dbReference type="Proteomes" id="UP001314170">
    <property type="component" value="Unassembled WGS sequence"/>
</dbReference>
<reference evidence="9 10" key="1">
    <citation type="submission" date="2024-01" db="EMBL/GenBank/DDBJ databases">
        <authorList>
            <person name="Waweru B."/>
        </authorList>
    </citation>
    <scope>NUCLEOTIDE SEQUENCE [LARGE SCALE GENOMIC DNA]</scope>
</reference>
<dbReference type="InterPro" id="IPR016177">
    <property type="entry name" value="DNA-bd_dom_sf"/>
</dbReference>
<dbReference type="PROSITE" id="PS51032">
    <property type="entry name" value="AP2_ERF"/>
    <property type="match status" value="1"/>
</dbReference>
<dbReference type="GO" id="GO:0003700">
    <property type="term" value="F:DNA-binding transcription factor activity"/>
    <property type="evidence" value="ECO:0007669"/>
    <property type="project" value="InterPro"/>
</dbReference>
<evidence type="ECO:0000256" key="5">
    <source>
        <dbReference type="ARBA" id="ARBA00023242"/>
    </source>
</evidence>
<dbReference type="GO" id="GO:0009877">
    <property type="term" value="P:nodulation"/>
    <property type="evidence" value="ECO:0007669"/>
    <property type="project" value="UniProtKB-ARBA"/>
</dbReference>
<sequence>MNNIESSKLNPSQDPCNHQANPIPLETTNTFENGEKGVISRQTKTGKISNGPRYLGVRQRPSGRWVAEIKDSSQKLRLWLGTYDRAEEAALAYDSAARLLRGRNAKTNFSYHGIINSHEENCSLVGKNPRLYHLLQHAIMKNHARSAPLRIPYNHDLIDFETLVEDTIVCSSASDDHGFRSHEFDARDGYSKLCGLSYGTSKVYSSVIVAPSFSASLCQEGEQNNWTKIDKGEANPEVTEGAPGRISNRRLLPHLRVKPTTLTSSPSGYGGCPVYVITGFSEGIVPA</sequence>
<evidence type="ECO:0000313" key="9">
    <source>
        <dbReference type="EMBL" id="CAK7323156.1"/>
    </source>
</evidence>
<gene>
    <name evidence="9" type="ORF">DCAF_LOCUS772</name>
</gene>
<evidence type="ECO:0000313" key="10">
    <source>
        <dbReference type="Proteomes" id="UP001314170"/>
    </source>
</evidence>
<name>A0AAV1QN76_9ROSI</name>
<dbReference type="AlphaFoldDB" id="A0AAV1QN76"/>
<comment type="similarity">
    <text evidence="6">Belongs to the AP2/ERF transcription factor family. ERF subfamily.</text>
</comment>
<keyword evidence="4" id="KW-0804">Transcription</keyword>
<keyword evidence="5" id="KW-0539">Nucleus</keyword>
<evidence type="ECO:0000256" key="6">
    <source>
        <dbReference type="ARBA" id="ARBA00024343"/>
    </source>
</evidence>
<evidence type="ECO:0000259" key="8">
    <source>
        <dbReference type="PROSITE" id="PS51032"/>
    </source>
</evidence>
<feature type="region of interest" description="Disordered" evidence="7">
    <location>
        <begin position="1"/>
        <end position="30"/>
    </location>
</feature>
<dbReference type="InterPro" id="IPR050913">
    <property type="entry name" value="AP2/ERF_ERF"/>
</dbReference>
<protein>
    <recommendedName>
        <fullName evidence="8">AP2/ERF domain-containing protein</fullName>
    </recommendedName>
</protein>
<keyword evidence="10" id="KW-1185">Reference proteome</keyword>
<keyword evidence="2" id="KW-0805">Transcription regulation</keyword>
<dbReference type="EMBL" id="CAWUPB010000071">
    <property type="protein sequence ID" value="CAK7323156.1"/>
    <property type="molecule type" value="Genomic_DNA"/>
</dbReference>
<dbReference type="GO" id="GO:0005634">
    <property type="term" value="C:nucleus"/>
    <property type="evidence" value="ECO:0007669"/>
    <property type="project" value="UniProtKB-SubCell"/>
</dbReference>
<dbReference type="PANTHER" id="PTHR31194:SF82">
    <property type="entry name" value="AP2_ERF DOMAIN-CONTAINING PROTEIN"/>
    <property type="match status" value="1"/>
</dbReference>
<dbReference type="SUPFAM" id="SSF54171">
    <property type="entry name" value="DNA-binding domain"/>
    <property type="match status" value="1"/>
</dbReference>
<dbReference type="InterPro" id="IPR001471">
    <property type="entry name" value="AP2/ERF_dom"/>
</dbReference>
<dbReference type="PRINTS" id="PR00367">
    <property type="entry name" value="ETHRSPELEMNT"/>
</dbReference>
<dbReference type="PANTHER" id="PTHR31194">
    <property type="entry name" value="SHN SHINE , DNA BINDING / TRANSCRIPTION FACTOR"/>
    <property type="match status" value="1"/>
</dbReference>
<evidence type="ECO:0000256" key="7">
    <source>
        <dbReference type="SAM" id="MobiDB-lite"/>
    </source>
</evidence>
<dbReference type="Gene3D" id="3.30.730.10">
    <property type="entry name" value="AP2/ERF domain"/>
    <property type="match status" value="1"/>
</dbReference>